<organism evidence="2 3">
    <name type="scientific">Croceicoccus mobilis</name>
    <dbReference type="NCBI Taxonomy" id="1703339"/>
    <lineage>
        <taxon>Bacteria</taxon>
        <taxon>Pseudomonadati</taxon>
        <taxon>Pseudomonadota</taxon>
        <taxon>Alphaproteobacteria</taxon>
        <taxon>Sphingomonadales</taxon>
        <taxon>Erythrobacteraceae</taxon>
        <taxon>Croceicoccus</taxon>
    </lineage>
</organism>
<name>A0A917DTU1_9SPHN</name>
<keyword evidence="3" id="KW-1185">Reference proteome</keyword>
<feature type="transmembrane region" description="Helical" evidence="1">
    <location>
        <begin position="7"/>
        <end position="27"/>
    </location>
</feature>
<gene>
    <name evidence="2" type="ORF">GCM10010990_19880</name>
</gene>
<keyword evidence="1" id="KW-0472">Membrane</keyword>
<accession>A0A917DTU1</accession>
<feature type="transmembrane region" description="Helical" evidence="1">
    <location>
        <begin position="33"/>
        <end position="51"/>
    </location>
</feature>
<evidence type="ECO:0000256" key="1">
    <source>
        <dbReference type="SAM" id="Phobius"/>
    </source>
</evidence>
<keyword evidence="1" id="KW-0812">Transmembrane</keyword>
<dbReference type="EMBL" id="BMIP01000004">
    <property type="protein sequence ID" value="GGD70381.1"/>
    <property type="molecule type" value="Genomic_DNA"/>
</dbReference>
<reference evidence="2" key="1">
    <citation type="journal article" date="2014" name="Int. J. Syst. Evol. Microbiol.">
        <title>Complete genome sequence of Corynebacterium casei LMG S-19264T (=DSM 44701T), isolated from a smear-ripened cheese.</title>
        <authorList>
            <consortium name="US DOE Joint Genome Institute (JGI-PGF)"/>
            <person name="Walter F."/>
            <person name="Albersmeier A."/>
            <person name="Kalinowski J."/>
            <person name="Ruckert C."/>
        </authorList>
    </citation>
    <scope>NUCLEOTIDE SEQUENCE</scope>
    <source>
        <strain evidence="2">CGMCC 1.15360</strain>
    </source>
</reference>
<dbReference type="AlphaFoldDB" id="A0A917DTU1"/>
<reference evidence="2" key="2">
    <citation type="submission" date="2020-09" db="EMBL/GenBank/DDBJ databases">
        <authorList>
            <person name="Sun Q."/>
            <person name="Zhou Y."/>
        </authorList>
    </citation>
    <scope>NUCLEOTIDE SEQUENCE</scope>
    <source>
        <strain evidence="2">CGMCC 1.15360</strain>
    </source>
</reference>
<evidence type="ECO:0000313" key="2">
    <source>
        <dbReference type="EMBL" id="GGD70381.1"/>
    </source>
</evidence>
<proteinExistence type="predicted"/>
<dbReference type="Proteomes" id="UP000612349">
    <property type="component" value="Unassembled WGS sequence"/>
</dbReference>
<keyword evidence="1" id="KW-1133">Transmembrane helix</keyword>
<protein>
    <submittedName>
        <fullName evidence="2">Uncharacterized protein</fullName>
    </submittedName>
</protein>
<evidence type="ECO:0000313" key="3">
    <source>
        <dbReference type="Proteomes" id="UP000612349"/>
    </source>
</evidence>
<dbReference type="RefSeq" id="WP_156522042.1">
    <property type="nucleotide sequence ID" value="NZ_BMIP01000004.1"/>
</dbReference>
<sequence length="55" mass="5933">MTMNRPLAPIAIIAIIALVGLFAGLTGETWEDGFANLALALCLLPIGWALVRKRR</sequence>
<comment type="caution">
    <text evidence="2">The sequence shown here is derived from an EMBL/GenBank/DDBJ whole genome shotgun (WGS) entry which is preliminary data.</text>
</comment>